<reference evidence="1 2" key="1">
    <citation type="submission" date="2018-07" db="EMBL/GenBank/DDBJ databases">
        <title>Genome sequences of six Lactobacillus spp. isolated from bumble bee guts.</title>
        <authorList>
            <person name="Motta E.V.S."/>
            <person name="Moran N.A."/>
        </authorList>
    </citation>
    <scope>NUCLEOTIDE SEQUENCE [LARGE SCALE GENOMIC DNA]</scope>
    <source>
        <strain evidence="1 2">LV-8.1</strain>
    </source>
</reference>
<dbReference type="EMBL" id="QOCS01000014">
    <property type="protein sequence ID" value="RHW46095.1"/>
    <property type="molecule type" value="Genomic_DNA"/>
</dbReference>
<accession>A0A3R7CKL0</accession>
<proteinExistence type="predicted"/>
<evidence type="ECO:0000313" key="1">
    <source>
        <dbReference type="EMBL" id="RHW46095.1"/>
    </source>
</evidence>
<name>A0A3R7CKL0_9LACO</name>
<organism evidence="1 2">
    <name type="scientific">Bombilactobacillus bombi</name>
    <dbReference type="NCBI Taxonomy" id="1303590"/>
    <lineage>
        <taxon>Bacteria</taxon>
        <taxon>Bacillati</taxon>
        <taxon>Bacillota</taxon>
        <taxon>Bacilli</taxon>
        <taxon>Lactobacillales</taxon>
        <taxon>Lactobacillaceae</taxon>
        <taxon>Bombilactobacillus</taxon>
    </lineage>
</organism>
<dbReference type="Gene3D" id="1.10.10.60">
    <property type="entry name" value="Homeodomain-like"/>
    <property type="match status" value="1"/>
</dbReference>
<dbReference type="Proteomes" id="UP000284822">
    <property type="component" value="Unassembled WGS sequence"/>
</dbReference>
<protein>
    <submittedName>
        <fullName evidence="1">Uncharacterized protein</fullName>
    </submittedName>
</protein>
<gene>
    <name evidence="1" type="ORF">DS832_07025</name>
</gene>
<dbReference type="AlphaFoldDB" id="A0A3R7CKL0"/>
<comment type="caution">
    <text evidence="1">The sequence shown here is derived from an EMBL/GenBank/DDBJ whole genome shotgun (WGS) entry which is preliminary data.</text>
</comment>
<sequence>MTKKVGRPPAINQAKLAQIKMSFMGGLTDEEACTVVDIDPATLYRYQEKHPEFVKQKKVWKNNVKAHAKYNIAKNIINNHDIKTSKWFLEHRS</sequence>
<evidence type="ECO:0000313" key="2">
    <source>
        <dbReference type="Proteomes" id="UP000284822"/>
    </source>
</evidence>
<dbReference type="RefSeq" id="WP_118910942.1">
    <property type="nucleotide sequence ID" value="NZ_QOCS01000014.1"/>
</dbReference>